<dbReference type="InterPro" id="IPR003591">
    <property type="entry name" value="Leu-rich_rpt_typical-subtyp"/>
</dbReference>
<dbReference type="InterPro" id="IPR032675">
    <property type="entry name" value="LRR_dom_sf"/>
</dbReference>
<dbReference type="PANTHER" id="PTHR48010:SF58">
    <property type="entry name" value="RECEPTOR PROTEIN KINASE-LIKE PROTEIN ZAR1"/>
    <property type="match status" value="1"/>
</dbReference>
<name>A0A9N8DW63_9STRA</name>
<keyword evidence="2" id="KW-0677">Repeat</keyword>
<evidence type="ECO:0000313" key="3">
    <source>
        <dbReference type="EMBL" id="CAB9509604.1"/>
    </source>
</evidence>
<reference evidence="3" key="1">
    <citation type="submission" date="2020-06" db="EMBL/GenBank/DDBJ databases">
        <authorList>
            <consortium name="Plant Systems Biology data submission"/>
        </authorList>
    </citation>
    <scope>NUCLEOTIDE SEQUENCE</scope>
    <source>
        <strain evidence="3">D6</strain>
    </source>
</reference>
<dbReference type="PANTHER" id="PTHR48010">
    <property type="entry name" value="OS05G0588300 PROTEIN"/>
    <property type="match status" value="1"/>
</dbReference>
<keyword evidence="4" id="KW-1185">Reference proteome</keyword>
<dbReference type="Gene3D" id="3.80.10.10">
    <property type="entry name" value="Ribonuclease Inhibitor"/>
    <property type="match status" value="3"/>
</dbReference>
<sequence>MAPTTTRDAVEAPKIEVTLTLILGKDYFRQVEEFGAGTDSDLSRFLLETRLKAFDWIINQDPMQLEYNAPNLVQRFLLVLFYYQTTRHKPWKECNPAGISQASATTNFCYQPVHLTGEATSLIWGDQWLSPSHECQWAGVDCQSEKRTVAELRIHWNHLNGPLPWEVTRLPLLRTLWLNSNMLTGALPPRLFSKNAGYALDYLDLRWNQFSGTIPAEWVANLLEGNGVLAYLQLNQNALTGRIPSELGLLSLKSLILTSNTLTGSIPRDLFYQTSLEWLFLEGNDLTGTLPSEIGLLTNLSNVNLNFTQISGAVPSEIGVLSKLVDLILSNTKMQGTIAEELYKGLGSLEVLSVSNCNLSGTINTSLGLMTHLKRLHFANNHFHGTIPNEIEALTQLAEFLVNGNDLSGTVPISFCQTRYAGEVASKVVADCLPNTETGIPAIQCSSDCCTSCCDETGVCLSN</sequence>
<evidence type="ECO:0000313" key="4">
    <source>
        <dbReference type="Proteomes" id="UP001153069"/>
    </source>
</evidence>
<protein>
    <submittedName>
        <fullName evidence="3">Leucine Rich Repeat</fullName>
    </submittedName>
</protein>
<dbReference type="InterPro" id="IPR050994">
    <property type="entry name" value="At_inactive_RLKs"/>
</dbReference>
<dbReference type="InterPro" id="IPR001611">
    <property type="entry name" value="Leu-rich_rpt"/>
</dbReference>
<dbReference type="Proteomes" id="UP001153069">
    <property type="component" value="Unassembled WGS sequence"/>
</dbReference>
<keyword evidence="1" id="KW-0433">Leucine-rich repeat</keyword>
<evidence type="ECO:0000256" key="1">
    <source>
        <dbReference type="ARBA" id="ARBA00022614"/>
    </source>
</evidence>
<comment type="caution">
    <text evidence="3">The sequence shown here is derived from an EMBL/GenBank/DDBJ whole genome shotgun (WGS) entry which is preliminary data.</text>
</comment>
<gene>
    <name evidence="3" type="ORF">SEMRO_396_G134360.1</name>
</gene>
<dbReference type="EMBL" id="CAICTM010000395">
    <property type="protein sequence ID" value="CAB9509604.1"/>
    <property type="molecule type" value="Genomic_DNA"/>
</dbReference>
<accession>A0A9N8DW63</accession>
<dbReference type="Pfam" id="PF00560">
    <property type="entry name" value="LRR_1"/>
    <property type="match status" value="4"/>
</dbReference>
<evidence type="ECO:0000256" key="2">
    <source>
        <dbReference type="ARBA" id="ARBA00022737"/>
    </source>
</evidence>
<dbReference type="AlphaFoldDB" id="A0A9N8DW63"/>
<proteinExistence type="predicted"/>
<dbReference type="SUPFAM" id="SSF52058">
    <property type="entry name" value="L domain-like"/>
    <property type="match status" value="1"/>
</dbReference>
<dbReference type="FunFam" id="3.80.10.10:FF:000383">
    <property type="entry name" value="Leucine-rich repeat receptor protein kinase EMS1"/>
    <property type="match status" value="1"/>
</dbReference>
<dbReference type="OrthoDB" id="676979at2759"/>
<organism evidence="3 4">
    <name type="scientific">Seminavis robusta</name>
    <dbReference type="NCBI Taxonomy" id="568900"/>
    <lineage>
        <taxon>Eukaryota</taxon>
        <taxon>Sar</taxon>
        <taxon>Stramenopiles</taxon>
        <taxon>Ochrophyta</taxon>
        <taxon>Bacillariophyta</taxon>
        <taxon>Bacillariophyceae</taxon>
        <taxon>Bacillariophycidae</taxon>
        <taxon>Naviculales</taxon>
        <taxon>Naviculaceae</taxon>
        <taxon>Seminavis</taxon>
    </lineage>
</organism>
<dbReference type="SMART" id="SM00369">
    <property type="entry name" value="LRR_TYP"/>
    <property type="match status" value="3"/>
</dbReference>